<dbReference type="AlphaFoldDB" id="A0A655APS3"/>
<name>A0A655APS3_MYCTX</name>
<gene>
    <name evidence="1" type="ORF">ERS027659_04973</name>
</gene>
<protein>
    <submittedName>
        <fullName evidence="1">Uncharacterized protein</fullName>
    </submittedName>
</protein>
<accession>A0A655APS3</accession>
<reference evidence="1 2" key="1">
    <citation type="submission" date="2015-03" db="EMBL/GenBank/DDBJ databases">
        <authorList>
            <consortium name="Pathogen Informatics"/>
        </authorList>
    </citation>
    <scope>NUCLEOTIDE SEQUENCE [LARGE SCALE GENOMIC DNA]</scope>
    <source>
        <strain evidence="1 2">Bir 185</strain>
    </source>
</reference>
<evidence type="ECO:0000313" key="2">
    <source>
        <dbReference type="Proteomes" id="UP000050164"/>
    </source>
</evidence>
<evidence type="ECO:0000313" key="1">
    <source>
        <dbReference type="EMBL" id="CKT98269.1"/>
    </source>
</evidence>
<proteinExistence type="predicted"/>
<dbReference type="Proteomes" id="UP000050164">
    <property type="component" value="Unassembled WGS sequence"/>
</dbReference>
<organism evidence="1 2">
    <name type="scientific">Mycobacterium tuberculosis</name>
    <dbReference type="NCBI Taxonomy" id="1773"/>
    <lineage>
        <taxon>Bacteria</taxon>
        <taxon>Bacillati</taxon>
        <taxon>Actinomycetota</taxon>
        <taxon>Actinomycetes</taxon>
        <taxon>Mycobacteriales</taxon>
        <taxon>Mycobacteriaceae</taxon>
        <taxon>Mycobacterium</taxon>
        <taxon>Mycobacterium tuberculosis complex</taxon>
    </lineage>
</organism>
<sequence>MFVDHAANTAIGVAGDHRVTDPQGAALHQHGSHWAATTVQVRLDRHTLGFHVGVCPQVQRGVGGQQHGLLQRLDIGALLGRDVDEHRVTAEFLWH</sequence>
<dbReference type="EMBL" id="CNFT01002127">
    <property type="protein sequence ID" value="CKT98269.1"/>
    <property type="molecule type" value="Genomic_DNA"/>
</dbReference>